<organism evidence="4 5">
    <name type="scientific">Cercospora berteroae</name>
    <dbReference type="NCBI Taxonomy" id="357750"/>
    <lineage>
        <taxon>Eukaryota</taxon>
        <taxon>Fungi</taxon>
        <taxon>Dikarya</taxon>
        <taxon>Ascomycota</taxon>
        <taxon>Pezizomycotina</taxon>
        <taxon>Dothideomycetes</taxon>
        <taxon>Dothideomycetidae</taxon>
        <taxon>Mycosphaerellales</taxon>
        <taxon>Mycosphaerellaceae</taxon>
        <taxon>Cercospora</taxon>
    </lineage>
</organism>
<accession>A0A2S6CMK8</accession>
<dbReference type="Pfam" id="PF00857">
    <property type="entry name" value="Isochorismatase"/>
    <property type="match status" value="1"/>
</dbReference>
<sequence>MAPQYLPLETGLLLIDIQKGFDHPTHWGSSRSTPQFEANIAALLAAFRKAGAPIFHVCHHSVFETSPLHPSKESSDFMPYAAPLPTEKVFPKTTNSPFVETTLQASIQEQDIKRLVVCGLMTAHCVATTVRMASNLNVVKHSYGIPDLDESTRGALVLVSDGTATFDVDFEGKSYDAETVHAVHLATMKNEFCDIERTEDVIALLQKH</sequence>
<evidence type="ECO:0000256" key="1">
    <source>
        <dbReference type="ARBA" id="ARBA00006336"/>
    </source>
</evidence>
<protein>
    <recommendedName>
        <fullName evidence="3">Isochorismatase-like domain-containing protein</fullName>
    </recommendedName>
</protein>
<dbReference type="Gene3D" id="3.40.50.850">
    <property type="entry name" value="Isochorismatase-like"/>
    <property type="match status" value="1"/>
</dbReference>
<dbReference type="InterPro" id="IPR000868">
    <property type="entry name" value="Isochorismatase-like_dom"/>
</dbReference>
<evidence type="ECO:0000313" key="4">
    <source>
        <dbReference type="EMBL" id="PPJ60963.1"/>
    </source>
</evidence>
<dbReference type="GO" id="GO:0016787">
    <property type="term" value="F:hydrolase activity"/>
    <property type="evidence" value="ECO:0007669"/>
    <property type="project" value="UniProtKB-KW"/>
</dbReference>
<dbReference type="AlphaFoldDB" id="A0A2S6CMK8"/>
<evidence type="ECO:0000259" key="3">
    <source>
        <dbReference type="Pfam" id="PF00857"/>
    </source>
</evidence>
<dbReference type="EMBL" id="PNEN01000171">
    <property type="protein sequence ID" value="PPJ60963.1"/>
    <property type="molecule type" value="Genomic_DNA"/>
</dbReference>
<comment type="similarity">
    <text evidence="1">Belongs to the isochorismatase family.</text>
</comment>
<evidence type="ECO:0000256" key="2">
    <source>
        <dbReference type="ARBA" id="ARBA00022801"/>
    </source>
</evidence>
<name>A0A2S6CMK8_9PEZI</name>
<dbReference type="InterPro" id="IPR050272">
    <property type="entry name" value="Isochorismatase-like_hydrls"/>
</dbReference>
<feature type="domain" description="Isochorismatase-like" evidence="3">
    <location>
        <begin position="11"/>
        <end position="173"/>
    </location>
</feature>
<comment type="caution">
    <text evidence="4">The sequence shown here is derived from an EMBL/GenBank/DDBJ whole genome shotgun (WGS) entry which is preliminary data.</text>
</comment>
<keyword evidence="5" id="KW-1185">Reference proteome</keyword>
<keyword evidence="2" id="KW-0378">Hydrolase</keyword>
<dbReference type="PANTHER" id="PTHR43540">
    <property type="entry name" value="PEROXYUREIDOACRYLATE/UREIDOACRYLATE AMIDOHYDROLASE-RELATED"/>
    <property type="match status" value="1"/>
</dbReference>
<dbReference type="SUPFAM" id="SSF52499">
    <property type="entry name" value="Isochorismatase-like hydrolases"/>
    <property type="match status" value="1"/>
</dbReference>
<dbReference type="PANTHER" id="PTHR43540:SF1">
    <property type="entry name" value="ISOCHORISMATASE HYDROLASE"/>
    <property type="match status" value="1"/>
</dbReference>
<reference evidence="5" key="1">
    <citation type="journal article" date="2017" name="bioRxiv">
        <title>Conservation of a gene cluster reveals novel cercosporin biosynthetic mechanisms and extends production to the genus Colletotrichum.</title>
        <authorList>
            <person name="de Jonge R."/>
            <person name="Ebert M.K."/>
            <person name="Huitt-Roehl C.R."/>
            <person name="Pal P."/>
            <person name="Suttle J.C."/>
            <person name="Spanner R.E."/>
            <person name="Neubauer J.D."/>
            <person name="Jurick W.M.II."/>
            <person name="Stott K.A."/>
            <person name="Secor G.A."/>
            <person name="Thomma B.P.H.J."/>
            <person name="Van de Peer Y."/>
            <person name="Townsend C.A."/>
            <person name="Bolton M.D."/>
        </authorList>
    </citation>
    <scope>NUCLEOTIDE SEQUENCE [LARGE SCALE GENOMIC DNA]</scope>
    <source>
        <strain evidence="5">CBS538.71</strain>
    </source>
</reference>
<dbReference type="OrthoDB" id="167809at2759"/>
<dbReference type="Proteomes" id="UP000237631">
    <property type="component" value="Unassembled WGS sequence"/>
</dbReference>
<dbReference type="CDD" id="cd01014">
    <property type="entry name" value="nicotinamidase_related"/>
    <property type="match status" value="1"/>
</dbReference>
<proteinExistence type="inferred from homology"/>
<gene>
    <name evidence="4" type="ORF">CBER1_11244</name>
</gene>
<evidence type="ECO:0000313" key="5">
    <source>
        <dbReference type="Proteomes" id="UP000237631"/>
    </source>
</evidence>
<dbReference type="STRING" id="357750.A0A2S6CMK8"/>
<dbReference type="InterPro" id="IPR036380">
    <property type="entry name" value="Isochorismatase-like_sf"/>
</dbReference>